<gene>
    <name evidence="4" type="ORF">OC842_003380</name>
</gene>
<dbReference type="Pfam" id="PF08574">
    <property type="entry name" value="Iwr1"/>
    <property type="match status" value="1"/>
</dbReference>
<feature type="compositionally biased region" description="Basic and acidic residues" evidence="2">
    <location>
        <begin position="87"/>
        <end position="100"/>
    </location>
</feature>
<feature type="compositionally biased region" description="Acidic residues" evidence="2">
    <location>
        <begin position="296"/>
        <end position="311"/>
    </location>
</feature>
<accession>A0AAN6GBK8</accession>
<keyword evidence="5" id="KW-1185">Reference proteome</keyword>
<feature type="region of interest" description="Disordered" evidence="2">
    <location>
        <begin position="216"/>
        <end position="374"/>
    </location>
</feature>
<evidence type="ECO:0000256" key="2">
    <source>
        <dbReference type="SAM" id="MobiDB-lite"/>
    </source>
</evidence>
<feature type="compositionally biased region" description="Polar residues" evidence="2">
    <location>
        <begin position="254"/>
        <end position="264"/>
    </location>
</feature>
<evidence type="ECO:0000313" key="5">
    <source>
        <dbReference type="Proteomes" id="UP001176521"/>
    </source>
</evidence>
<evidence type="ECO:0000259" key="3">
    <source>
        <dbReference type="Pfam" id="PF08574"/>
    </source>
</evidence>
<evidence type="ECO:0000313" key="4">
    <source>
        <dbReference type="EMBL" id="KAK0532186.1"/>
    </source>
</evidence>
<dbReference type="Proteomes" id="UP001176521">
    <property type="component" value="Unassembled WGS sequence"/>
</dbReference>
<feature type="compositionally biased region" description="Polar residues" evidence="2">
    <location>
        <begin position="220"/>
        <end position="232"/>
    </location>
</feature>
<feature type="compositionally biased region" description="Acidic residues" evidence="2">
    <location>
        <begin position="335"/>
        <end position="374"/>
    </location>
</feature>
<feature type="region of interest" description="Disordered" evidence="2">
    <location>
        <begin position="87"/>
        <end position="139"/>
    </location>
</feature>
<feature type="region of interest" description="Disordered" evidence="2">
    <location>
        <begin position="160"/>
        <end position="182"/>
    </location>
</feature>
<feature type="domain" description="Transcription factor Iwr1" evidence="3">
    <location>
        <begin position="300"/>
        <end position="338"/>
    </location>
</feature>
<sequence>MSTLPLSASSSGAGAGASASAMLRAATLSPSSAHLQADRNRPRLSRRRERAEDEEDDVSEHILRAHASHSRLSVVAAAGAAVTVGDVSRDDEATRGRGADQRVQLANVPGKQLEQQEPARKRRKKRSSSGHAHERISLLGGVAAPSPWVVAEGSKLSRKLSKRHGGASAGGGSGALPPGLPALDSLSQPVDLAAMEAEGVDRQFADMLTEYLKLDGTGAGTQSADDAAGSSTEKPRRSPMERIIPGIRPRPPGQQSILSQSKSASALPGNLSAYRDQNMRDGDGGGGNSSDASSDWLDEEEELANESDDSSVLDVGREGEDEDSNSEGFYRNDYPEGEGQDDDFEDGWHSDEDEEDGDDDDDAVNSDQYADEDD</sequence>
<proteinExistence type="inferred from homology"/>
<reference evidence="4" key="1">
    <citation type="journal article" date="2023" name="PhytoFront">
        <title>Draft Genome Resources of Seven Strains of Tilletia horrida, Causal Agent of Kernel Smut of Rice.</title>
        <authorList>
            <person name="Khanal S."/>
            <person name="Antony Babu S."/>
            <person name="Zhou X.G."/>
        </authorList>
    </citation>
    <scope>NUCLEOTIDE SEQUENCE</scope>
    <source>
        <strain evidence="4">TX3</strain>
    </source>
</reference>
<feature type="compositionally biased region" description="Low complexity" evidence="2">
    <location>
        <begin position="7"/>
        <end position="21"/>
    </location>
</feature>
<comment type="similarity">
    <text evidence="1">Belongs to the IWR1/SLC7A6OS family.</text>
</comment>
<feature type="region of interest" description="Disordered" evidence="2">
    <location>
        <begin position="1"/>
        <end position="69"/>
    </location>
</feature>
<protein>
    <recommendedName>
        <fullName evidence="3">Transcription factor Iwr1 domain-containing protein</fullName>
    </recommendedName>
</protein>
<comment type="caution">
    <text evidence="4">The sequence shown here is derived from an EMBL/GenBank/DDBJ whole genome shotgun (WGS) entry which is preliminary data.</text>
</comment>
<dbReference type="AlphaFoldDB" id="A0AAN6GBK8"/>
<dbReference type="EMBL" id="JAPDMQ010000166">
    <property type="protein sequence ID" value="KAK0532186.1"/>
    <property type="molecule type" value="Genomic_DNA"/>
</dbReference>
<name>A0AAN6GBK8_9BASI</name>
<dbReference type="InterPro" id="IPR013883">
    <property type="entry name" value="TF_Iwr1_dom"/>
</dbReference>
<organism evidence="4 5">
    <name type="scientific">Tilletia horrida</name>
    <dbReference type="NCBI Taxonomy" id="155126"/>
    <lineage>
        <taxon>Eukaryota</taxon>
        <taxon>Fungi</taxon>
        <taxon>Dikarya</taxon>
        <taxon>Basidiomycota</taxon>
        <taxon>Ustilaginomycotina</taxon>
        <taxon>Exobasidiomycetes</taxon>
        <taxon>Tilletiales</taxon>
        <taxon>Tilletiaceae</taxon>
        <taxon>Tilletia</taxon>
    </lineage>
</organism>
<evidence type="ECO:0000256" key="1">
    <source>
        <dbReference type="ARBA" id="ARBA00010218"/>
    </source>
</evidence>